<proteinExistence type="predicted"/>
<gene>
    <name evidence="1" type="ORF">GCM10009001_07150</name>
</gene>
<evidence type="ECO:0000313" key="2">
    <source>
        <dbReference type="Proteomes" id="UP001500866"/>
    </source>
</evidence>
<evidence type="ECO:0000313" key="1">
    <source>
        <dbReference type="EMBL" id="GAA0593552.1"/>
    </source>
</evidence>
<accession>A0ABN1FLW9</accession>
<dbReference type="Proteomes" id="UP001500866">
    <property type="component" value="Unassembled WGS sequence"/>
</dbReference>
<reference evidence="1 2" key="1">
    <citation type="journal article" date="2019" name="Int. J. Syst. Evol. Microbiol.">
        <title>The Global Catalogue of Microorganisms (GCM) 10K type strain sequencing project: providing services to taxonomists for standard genome sequencing and annotation.</title>
        <authorList>
            <consortium name="The Broad Institute Genomics Platform"/>
            <consortium name="The Broad Institute Genome Sequencing Center for Infectious Disease"/>
            <person name="Wu L."/>
            <person name="Ma J."/>
        </authorList>
    </citation>
    <scope>NUCLEOTIDE SEQUENCE [LARGE SCALE GENOMIC DNA]</scope>
    <source>
        <strain evidence="1 2">JCM 15395</strain>
    </source>
</reference>
<protein>
    <submittedName>
        <fullName evidence="1">Uncharacterized protein</fullName>
    </submittedName>
</protein>
<sequence length="73" mass="8095">MFKVVPHIFFLAVFPDADCLAKLIINDGAGNILHLINQNQLAGVDQIIHLKKIIFIGDPDVMENVKGIILEKT</sequence>
<comment type="caution">
    <text evidence="1">The sequence shown here is derived from an EMBL/GenBank/DDBJ whole genome shotgun (WGS) entry which is preliminary data.</text>
</comment>
<organism evidence="1 2">
    <name type="scientific">Virgibacillus siamensis</name>
    <dbReference type="NCBI Taxonomy" id="480071"/>
    <lineage>
        <taxon>Bacteria</taxon>
        <taxon>Bacillati</taxon>
        <taxon>Bacillota</taxon>
        <taxon>Bacilli</taxon>
        <taxon>Bacillales</taxon>
        <taxon>Bacillaceae</taxon>
        <taxon>Virgibacillus</taxon>
    </lineage>
</organism>
<name>A0ABN1FLW9_9BACI</name>
<dbReference type="EMBL" id="BAAADS010000003">
    <property type="protein sequence ID" value="GAA0593552.1"/>
    <property type="molecule type" value="Genomic_DNA"/>
</dbReference>
<keyword evidence="2" id="KW-1185">Reference proteome</keyword>